<reference evidence="2" key="1">
    <citation type="submission" date="2021-06" db="EMBL/GenBank/DDBJ databases">
        <authorList>
            <person name="Kallberg Y."/>
            <person name="Tangrot J."/>
            <person name="Rosling A."/>
        </authorList>
    </citation>
    <scope>NUCLEOTIDE SEQUENCE</scope>
    <source>
        <strain evidence="2">FL966</strain>
    </source>
</reference>
<dbReference type="AlphaFoldDB" id="A0A9N9FPJ2"/>
<keyword evidence="3" id="KW-1185">Reference proteome</keyword>
<proteinExistence type="predicted"/>
<accession>A0A9N9FPJ2</accession>
<evidence type="ECO:0000313" key="3">
    <source>
        <dbReference type="Proteomes" id="UP000789759"/>
    </source>
</evidence>
<name>A0A9N9FPJ2_9GLOM</name>
<organism evidence="2 3">
    <name type="scientific">Cetraspora pellucida</name>
    <dbReference type="NCBI Taxonomy" id="1433469"/>
    <lineage>
        <taxon>Eukaryota</taxon>
        <taxon>Fungi</taxon>
        <taxon>Fungi incertae sedis</taxon>
        <taxon>Mucoromycota</taxon>
        <taxon>Glomeromycotina</taxon>
        <taxon>Glomeromycetes</taxon>
        <taxon>Diversisporales</taxon>
        <taxon>Gigasporaceae</taxon>
        <taxon>Cetraspora</taxon>
    </lineage>
</organism>
<feature type="region of interest" description="Disordered" evidence="1">
    <location>
        <begin position="1"/>
        <end position="25"/>
    </location>
</feature>
<dbReference type="Proteomes" id="UP000789759">
    <property type="component" value="Unassembled WGS sequence"/>
</dbReference>
<sequence>MTSVISESEDIEIASAENESTEVTTTEIPAPHTGATICNTFFTCLED</sequence>
<gene>
    <name evidence="2" type="ORF">CPELLU_LOCUS4750</name>
</gene>
<evidence type="ECO:0000256" key="1">
    <source>
        <dbReference type="SAM" id="MobiDB-lite"/>
    </source>
</evidence>
<evidence type="ECO:0000313" key="2">
    <source>
        <dbReference type="EMBL" id="CAG8550970.1"/>
    </source>
</evidence>
<dbReference type="EMBL" id="CAJVQA010002563">
    <property type="protein sequence ID" value="CAG8550970.1"/>
    <property type="molecule type" value="Genomic_DNA"/>
</dbReference>
<protein>
    <submittedName>
        <fullName evidence="2">13611_t:CDS:1</fullName>
    </submittedName>
</protein>
<comment type="caution">
    <text evidence="2">The sequence shown here is derived from an EMBL/GenBank/DDBJ whole genome shotgun (WGS) entry which is preliminary data.</text>
</comment>